<feature type="compositionally biased region" description="Low complexity" evidence="2">
    <location>
        <begin position="321"/>
        <end position="339"/>
    </location>
</feature>
<sequence length="526" mass="56957">MEAAAVQIAVSKKRKRTGKAREEAKKAALAALAEKEVENPTERAAKDEQDAEVEGDIATQRREVDPEDVAKRIPRAIKAVHPLFKQGRTFEVRRIVKKVKFLRSKGGNQDEVKSLEDQLAVLSHLSLNDTIASHLLTKLQKHHQFKHTALPSSITSQLKTSAQASTSAQSELLGKVENRLCSNKSVSEGVKNALGWMMMEKGAKLPSSSASVKQRASNMENARETKQLNELPPADHAARPSRTNIASLDDADEGDMESLDEEAIAADEAGWESGSVSDVPPISRPRIANSDSDSDVGEEDGEEEEEDEDEHTTVLIARPNKTSASTPAKKTKPNKAPVTSSTFLPSLSTGFIMGDSDSDPDLDPDVDGAGVVGNKAVRKNRRGQRARQAIWEKKFGKHAKHVVARERAEEDAQRAVQARAMRGRGRGRGAPFGSGMRDEGRGLGHHTEQDQPDRGAASLSRASRGVRGSRGMGRGGPFGGHDAYSHGQAPAQQTKSTGVHPSWEAARMKKREMGAVKPQGTKIVFD</sequence>
<dbReference type="AlphaFoldDB" id="A0A1Y1UE82"/>
<feature type="compositionally biased region" description="Basic and acidic residues" evidence="2">
    <location>
        <begin position="436"/>
        <end position="453"/>
    </location>
</feature>
<feature type="compositionally biased region" description="Polar residues" evidence="2">
    <location>
        <begin position="206"/>
        <end position="220"/>
    </location>
</feature>
<evidence type="ECO:0000259" key="3">
    <source>
        <dbReference type="Pfam" id="PF09073"/>
    </source>
</evidence>
<dbReference type="EMBL" id="NBSH01000008">
    <property type="protein sequence ID" value="ORX36361.1"/>
    <property type="molecule type" value="Genomic_DNA"/>
</dbReference>
<dbReference type="GO" id="GO:0030490">
    <property type="term" value="P:maturation of SSU-rRNA"/>
    <property type="evidence" value="ECO:0007669"/>
    <property type="project" value="TreeGrafter"/>
</dbReference>
<evidence type="ECO:0000313" key="4">
    <source>
        <dbReference type="EMBL" id="ORX36361.1"/>
    </source>
</evidence>
<dbReference type="OrthoDB" id="3364872at2759"/>
<gene>
    <name evidence="4" type="ORF">BD324DRAFT_628521</name>
</gene>
<dbReference type="Pfam" id="PF09073">
    <property type="entry name" value="BUD22"/>
    <property type="match status" value="1"/>
</dbReference>
<evidence type="ECO:0000256" key="2">
    <source>
        <dbReference type="SAM" id="MobiDB-lite"/>
    </source>
</evidence>
<keyword evidence="1" id="KW-0175">Coiled coil</keyword>
<dbReference type="RefSeq" id="XP_021870462.1">
    <property type="nucleotide sequence ID" value="XM_022016122.1"/>
</dbReference>
<feature type="compositionally biased region" description="Polar residues" evidence="2">
    <location>
        <begin position="490"/>
        <end position="499"/>
    </location>
</feature>
<dbReference type="STRING" id="4999.A0A1Y1UE82"/>
<feature type="compositionally biased region" description="Basic residues" evidence="2">
    <location>
        <begin position="376"/>
        <end position="385"/>
    </location>
</feature>
<feature type="compositionally biased region" description="Acidic residues" evidence="2">
    <location>
        <begin position="356"/>
        <end position="366"/>
    </location>
</feature>
<evidence type="ECO:0000256" key="1">
    <source>
        <dbReference type="ARBA" id="ARBA00023054"/>
    </source>
</evidence>
<dbReference type="FunCoup" id="A0A1Y1UE82">
    <property type="interactions" value="83"/>
</dbReference>
<dbReference type="GO" id="GO:0030686">
    <property type="term" value="C:90S preribosome"/>
    <property type="evidence" value="ECO:0007669"/>
    <property type="project" value="TreeGrafter"/>
</dbReference>
<dbReference type="PANTHER" id="PTHR23325:SF1">
    <property type="entry name" value="SERUM RESPONSE FACTOR-BINDING PROTEIN 1"/>
    <property type="match status" value="1"/>
</dbReference>
<feature type="compositionally biased region" description="Gly residues" evidence="2">
    <location>
        <begin position="468"/>
        <end position="479"/>
    </location>
</feature>
<dbReference type="GeneID" id="33557931"/>
<dbReference type="InterPro" id="IPR015158">
    <property type="entry name" value="Bud22_dom"/>
</dbReference>
<feature type="compositionally biased region" description="Acidic residues" evidence="2">
    <location>
        <begin position="292"/>
        <end position="310"/>
    </location>
</feature>
<feature type="compositionally biased region" description="Low complexity" evidence="2">
    <location>
        <begin position="454"/>
        <end position="466"/>
    </location>
</feature>
<feature type="compositionally biased region" description="Acidic residues" evidence="2">
    <location>
        <begin position="249"/>
        <end position="265"/>
    </location>
</feature>
<proteinExistence type="predicted"/>
<feature type="domain" description="Bud22" evidence="3">
    <location>
        <begin position="75"/>
        <end position="526"/>
    </location>
</feature>
<keyword evidence="5" id="KW-1185">Reference proteome</keyword>
<feature type="compositionally biased region" description="Basic and acidic residues" evidence="2">
    <location>
        <begin position="33"/>
        <end position="48"/>
    </location>
</feature>
<reference evidence="4 5" key="1">
    <citation type="submission" date="2017-03" db="EMBL/GenBank/DDBJ databases">
        <title>Widespread Adenine N6-methylation of Active Genes in Fungi.</title>
        <authorList>
            <consortium name="DOE Joint Genome Institute"/>
            <person name="Mondo S.J."/>
            <person name="Dannebaum R.O."/>
            <person name="Kuo R.C."/>
            <person name="Louie K.B."/>
            <person name="Bewick A.J."/>
            <person name="Labutti K."/>
            <person name="Haridas S."/>
            <person name="Kuo A."/>
            <person name="Salamov A."/>
            <person name="Ahrendt S.R."/>
            <person name="Lau R."/>
            <person name="Bowen B.P."/>
            <person name="Lipzen A."/>
            <person name="Sullivan W."/>
            <person name="Andreopoulos W.B."/>
            <person name="Clum A."/>
            <person name="Lindquist E."/>
            <person name="Daum C."/>
            <person name="Northen T.R."/>
            <person name="Ramamoorthy G."/>
            <person name="Schmitz R.J."/>
            <person name="Gryganskyi A."/>
            <person name="Culley D."/>
            <person name="Magnuson J."/>
            <person name="James T.Y."/>
            <person name="O'Malley M.A."/>
            <person name="Stajich J.E."/>
            <person name="Spatafora J.W."/>
            <person name="Visel A."/>
            <person name="Grigoriev I.V."/>
        </authorList>
    </citation>
    <scope>NUCLEOTIDE SEQUENCE [LARGE SCALE GENOMIC DNA]</scope>
    <source>
        <strain evidence="4 5">NRRL Y-17943</strain>
    </source>
</reference>
<comment type="caution">
    <text evidence="4">The sequence shown here is derived from an EMBL/GenBank/DDBJ whole genome shotgun (WGS) entry which is preliminary data.</text>
</comment>
<feature type="region of interest" description="Disordered" evidence="2">
    <location>
        <begin position="205"/>
        <end position="385"/>
    </location>
</feature>
<name>A0A1Y1UE82_9TREE</name>
<dbReference type="InParanoid" id="A0A1Y1UE82"/>
<dbReference type="InterPro" id="IPR037393">
    <property type="entry name" value="Bud22/SRFB1"/>
</dbReference>
<feature type="region of interest" description="Disordered" evidence="2">
    <location>
        <begin position="419"/>
        <end position="526"/>
    </location>
</feature>
<feature type="compositionally biased region" description="Polar residues" evidence="2">
    <location>
        <begin position="340"/>
        <end position="349"/>
    </location>
</feature>
<dbReference type="GO" id="GO:0005634">
    <property type="term" value="C:nucleus"/>
    <property type="evidence" value="ECO:0007669"/>
    <property type="project" value="TreeGrafter"/>
</dbReference>
<accession>A0A1Y1UE82</accession>
<protein>
    <submittedName>
        <fullName evidence="4">Bud-site selection protein</fullName>
    </submittedName>
</protein>
<organism evidence="4 5">
    <name type="scientific">Kockovaella imperatae</name>
    <dbReference type="NCBI Taxonomy" id="4999"/>
    <lineage>
        <taxon>Eukaryota</taxon>
        <taxon>Fungi</taxon>
        <taxon>Dikarya</taxon>
        <taxon>Basidiomycota</taxon>
        <taxon>Agaricomycotina</taxon>
        <taxon>Tremellomycetes</taxon>
        <taxon>Tremellales</taxon>
        <taxon>Cuniculitremaceae</taxon>
        <taxon>Kockovaella</taxon>
    </lineage>
</organism>
<feature type="region of interest" description="Disordered" evidence="2">
    <location>
        <begin position="1"/>
        <end position="60"/>
    </location>
</feature>
<evidence type="ECO:0000313" key="5">
    <source>
        <dbReference type="Proteomes" id="UP000193218"/>
    </source>
</evidence>
<dbReference type="Proteomes" id="UP000193218">
    <property type="component" value="Unassembled WGS sequence"/>
</dbReference>
<dbReference type="PANTHER" id="PTHR23325">
    <property type="entry name" value="SERUM RESPONSE FACTOR-BINDING"/>
    <property type="match status" value="1"/>
</dbReference>